<dbReference type="Proteomes" id="UP000244682">
    <property type="component" value="Chromosome"/>
</dbReference>
<organism evidence="5 8">
    <name type="scientific">Morganella morganii</name>
    <name type="common">Proteus morganii</name>
    <dbReference type="NCBI Taxonomy" id="582"/>
    <lineage>
        <taxon>Bacteria</taxon>
        <taxon>Pseudomonadati</taxon>
        <taxon>Pseudomonadota</taxon>
        <taxon>Gammaproteobacteria</taxon>
        <taxon>Enterobacterales</taxon>
        <taxon>Morganellaceae</taxon>
        <taxon>Morganella</taxon>
    </lineage>
</organism>
<dbReference type="Proteomes" id="UP001182247">
    <property type="component" value="Unassembled WGS sequence"/>
</dbReference>
<dbReference type="STRING" id="582.AL531_03955"/>
<evidence type="ECO:0000256" key="1">
    <source>
        <dbReference type="ARBA" id="ARBA00008791"/>
    </source>
</evidence>
<feature type="coiled-coil region" evidence="2">
    <location>
        <begin position="61"/>
        <end position="88"/>
    </location>
</feature>
<protein>
    <submittedName>
        <fullName evidence="5">Universal stress protein</fullName>
    </submittedName>
</protein>
<feature type="domain" description="UspA" evidence="3">
    <location>
        <begin position="1"/>
        <end position="147"/>
    </location>
</feature>
<proteinExistence type="inferred from homology"/>
<evidence type="ECO:0000313" key="5">
    <source>
        <dbReference type="EMBL" id="MBE8611393.1"/>
    </source>
</evidence>
<dbReference type="OrthoDB" id="9792500at2"/>
<dbReference type="RefSeq" id="WP_004241975.1">
    <property type="nucleotide sequence ID" value="NZ_ABMOGV020000002.1"/>
</dbReference>
<dbReference type="Gene3D" id="3.40.50.620">
    <property type="entry name" value="HUPs"/>
    <property type="match status" value="1"/>
</dbReference>
<accession>A0A0A5SK61</accession>
<evidence type="ECO:0000313" key="6">
    <source>
        <dbReference type="EMBL" id="MDS0897016.1"/>
    </source>
</evidence>
<dbReference type="InterPro" id="IPR014729">
    <property type="entry name" value="Rossmann-like_a/b/a_fold"/>
</dbReference>
<dbReference type="InterPro" id="IPR006016">
    <property type="entry name" value="UspA"/>
</dbReference>
<reference evidence="5" key="1">
    <citation type="submission" date="2017-12" db="EMBL/GenBank/DDBJ databases">
        <title>Genome sequencing and analysis.</title>
        <authorList>
            <person name="Huang Y.-T."/>
        </authorList>
    </citation>
    <scope>NUCLEOTIDE SEQUENCE</scope>
    <source>
        <strain evidence="5">VGH116</strain>
    </source>
</reference>
<dbReference type="SUPFAM" id="SSF52402">
    <property type="entry name" value="Adenine nucleotide alpha hydrolases-like"/>
    <property type="match status" value="1"/>
</dbReference>
<dbReference type="Pfam" id="PF00582">
    <property type="entry name" value="Usp"/>
    <property type="match status" value="1"/>
</dbReference>
<reference evidence="6" key="3">
    <citation type="submission" date="2023-02" db="EMBL/GenBank/DDBJ databases">
        <title>Detection, antimicrobial susceptibility and genomic characterization of NDM-producing species of Morganellaceae, Yersiniaceae, and Enterobacteriaceae other than Klebsiella.</title>
        <authorList>
            <person name="Camargo C.H."/>
            <person name="Sacchi C.T."/>
            <person name="Campos K.R."/>
        </authorList>
    </citation>
    <scope>NUCLEOTIDE SEQUENCE</scope>
    <source>
        <strain evidence="6">1189_21</strain>
    </source>
</reference>
<dbReference type="PANTHER" id="PTHR46268">
    <property type="entry name" value="STRESS RESPONSE PROTEIN NHAX"/>
    <property type="match status" value="1"/>
</dbReference>
<dbReference type="InterPro" id="IPR006015">
    <property type="entry name" value="Universal_stress_UspA"/>
</dbReference>
<evidence type="ECO:0000256" key="2">
    <source>
        <dbReference type="SAM" id="Coils"/>
    </source>
</evidence>
<evidence type="ECO:0000313" key="4">
    <source>
        <dbReference type="EMBL" id="AWC95693.1"/>
    </source>
</evidence>
<evidence type="ECO:0000259" key="3">
    <source>
        <dbReference type="Pfam" id="PF00582"/>
    </source>
</evidence>
<dbReference type="CDD" id="cd00293">
    <property type="entry name" value="USP-like"/>
    <property type="match status" value="1"/>
</dbReference>
<gene>
    <name evidence="4" type="ORF">AM380_19655</name>
    <name evidence="5" type="ORF">CYG68_03040</name>
    <name evidence="6" type="ORF">OSC06_03455</name>
</gene>
<evidence type="ECO:0000313" key="7">
    <source>
        <dbReference type="Proteomes" id="UP000244682"/>
    </source>
</evidence>
<dbReference type="EMBL" id="JAPKIY010000006">
    <property type="protein sequence ID" value="MDS0897016.1"/>
    <property type="molecule type" value="Genomic_DNA"/>
</dbReference>
<dbReference type="AlphaFoldDB" id="A0A0A5SK61"/>
<reference evidence="4 7" key="2">
    <citation type="submission" date="2018-04" db="EMBL/GenBank/DDBJ databases">
        <title>Whole genome sequencing of Morganella morganii AR_0133.</title>
        <authorList>
            <person name="Conlan S."/>
            <person name="Thomas P.J."/>
            <person name="Mullikin J."/>
            <person name="Frank K.M."/>
            <person name="Segre J.A."/>
        </authorList>
    </citation>
    <scope>NUCLEOTIDE SEQUENCE [LARGE SCALE GENOMIC DNA]</scope>
    <source>
        <strain evidence="4 7">AR_0133</strain>
    </source>
</reference>
<evidence type="ECO:0000313" key="8">
    <source>
        <dbReference type="Proteomes" id="UP000650477"/>
    </source>
</evidence>
<comment type="similarity">
    <text evidence="1">Belongs to the universal stress protein A family.</text>
</comment>
<keyword evidence="2" id="KW-0175">Coiled coil</keyword>
<dbReference type="Proteomes" id="UP000650477">
    <property type="component" value="Unassembled WGS sequence"/>
</dbReference>
<sequence length="147" mass="16127">MHKIILVPIDLNAGALSQNVITEINDYAKDKNVKFHFVTVILPSEQLFDYGLTFPVMTENAKSEDQRIKALLEKLDAATEKFAVQKEQISTGVLIGSAAEAILDNAERIKADLIVIGSKNPTMKSRFLGSTASALIHYANISVLVVR</sequence>
<dbReference type="PRINTS" id="PR01438">
    <property type="entry name" value="UNVRSLSTRESS"/>
</dbReference>
<dbReference type="EMBL" id="CP028956">
    <property type="protein sequence ID" value="AWC95693.1"/>
    <property type="molecule type" value="Genomic_DNA"/>
</dbReference>
<dbReference type="EMBL" id="PKLF01000002">
    <property type="protein sequence ID" value="MBE8611393.1"/>
    <property type="molecule type" value="Genomic_DNA"/>
</dbReference>
<name>A0A0A5SK61_MORMO</name>
<dbReference type="PANTHER" id="PTHR46268:SF6">
    <property type="entry name" value="UNIVERSAL STRESS PROTEIN UP12"/>
    <property type="match status" value="1"/>
</dbReference>